<dbReference type="Proteomes" id="UP001500657">
    <property type="component" value="Unassembled WGS sequence"/>
</dbReference>
<reference evidence="3" key="1">
    <citation type="journal article" date="2019" name="Int. J. Syst. Evol. Microbiol.">
        <title>The Global Catalogue of Microorganisms (GCM) 10K type strain sequencing project: providing services to taxonomists for standard genome sequencing and annotation.</title>
        <authorList>
            <consortium name="The Broad Institute Genomics Platform"/>
            <consortium name="The Broad Institute Genome Sequencing Center for Infectious Disease"/>
            <person name="Wu L."/>
            <person name="Ma J."/>
        </authorList>
    </citation>
    <scope>NUCLEOTIDE SEQUENCE [LARGE SCALE GENOMIC DNA]</scope>
    <source>
        <strain evidence="3">JCM 16242</strain>
    </source>
</reference>
<dbReference type="EMBL" id="BAAAFO010000003">
    <property type="protein sequence ID" value="GAA0254418.1"/>
    <property type="molecule type" value="Genomic_DNA"/>
</dbReference>
<protein>
    <recommendedName>
        <fullName evidence="4">Toxin co-regulated pilus biosynthesis protein Q C-terminal domain-containing protein</fullName>
    </recommendedName>
</protein>
<name>A0ABP3EAA1_9GAMM</name>
<organism evidence="2 3">
    <name type="scientific">Rhodanobacter caeni</name>
    <dbReference type="NCBI Taxonomy" id="657654"/>
    <lineage>
        <taxon>Bacteria</taxon>
        <taxon>Pseudomonadati</taxon>
        <taxon>Pseudomonadota</taxon>
        <taxon>Gammaproteobacteria</taxon>
        <taxon>Lysobacterales</taxon>
        <taxon>Rhodanobacteraceae</taxon>
        <taxon>Rhodanobacter</taxon>
    </lineage>
</organism>
<gene>
    <name evidence="2" type="ORF">GCM10009126_19530</name>
</gene>
<evidence type="ECO:0000256" key="1">
    <source>
        <dbReference type="SAM" id="MobiDB-lite"/>
    </source>
</evidence>
<evidence type="ECO:0000313" key="3">
    <source>
        <dbReference type="Proteomes" id="UP001500657"/>
    </source>
</evidence>
<proteinExistence type="predicted"/>
<accession>A0ABP3EAA1</accession>
<evidence type="ECO:0008006" key="4">
    <source>
        <dbReference type="Google" id="ProtNLM"/>
    </source>
</evidence>
<keyword evidence="3" id="KW-1185">Reference proteome</keyword>
<feature type="compositionally biased region" description="Polar residues" evidence="1">
    <location>
        <begin position="177"/>
        <end position="186"/>
    </location>
</feature>
<dbReference type="Gene3D" id="3.55.50.70">
    <property type="match status" value="1"/>
</dbReference>
<evidence type="ECO:0000313" key="2">
    <source>
        <dbReference type="EMBL" id="GAA0254418.1"/>
    </source>
</evidence>
<feature type="region of interest" description="Disordered" evidence="1">
    <location>
        <begin position="162"/>
        <end position="186"/>
    </location>
</feature>
<comment type="caution">
    <text evidence="2">The sequence shown here is derived from an EMBL/GenBank/DDBJ whole genome shotgun (WGS) entry which is preliminary data.</text>
</comment>
<sequence length="186" mass="19530">MESTHGSALATAITANRDVATGGVGRICRNARSCGLVVRSGLIVTASVLAACGTPPAKNFGGHWKPVNHFQAQPTEIPLVADYTYYAAPMDGTLKTMLARWASDSGRELSYQLPFDVTLYTPVSSIRTTSIDSAAQQLTQIYAQQHVRVSATDQKILVDAAGPASLGSPRPKVAAAVSTTERAGAK</sequence>